<feature type="region of interest" description="Disordered" evidence="1">
    <location>
        <begin position="40"/>
        <end position="128"/>
    </location>
</feature>
<gene>
    <name evidence="2" type="ORF">PECUL_23A041266</name>
</gene>
<evidence type="ECO:0000313" key="2">
    <source>
        <dbReference type="EMBL" id="CAH2218884.1"/>
    </source>
</evidence>
<feature type="compositionally biased region" description="Polar residues" evidence="1">
    <location>
        <begin position="69"/>
        <end position="83"/>
    </location>
</feature>
<organism evidence="2 3">
    <name type="scientific">Pelobates cultripes</name>
    <name type="common">Western spadefoot toad</name>
    <dbReference type="NCBI Taxonomy" id="61616"/>
    <lineage>
        <taxon>Eukaryota</taxon>
        <taxon>Metazoa</taxon>
        <taxon>Chordata</taxon>
        <taxon>Craniata</taxon>
        <taxon>Vertebrata</taxon>
        <taxon>Euteleostomi</taxon>
        <taxon>Amphibia</taxon>
        <taxon>Batrachia</taxon>
        <taxon>Anura</taxon>
        <taxon>Pelobatoidea</taxon>
        <taxon>Pelobatidae</taxon>
        <taxon>Pelobates</taxon>
    </lineage>
</organism>
<proteinExistence type="predicted"/>
<dbReference type="AlphaFoldDB" id="A0AAD1QWK5"/>
<dbReference type="Proteomes" id="UP001295444">
    <property type="component" value="Chromosome 01"/>
</dbReference>
<feature type="compositionally biased region" description="Basic residues" evidence="1">
    <location>
        <begin position="98"/>
        <end position="115"/>
    </location>
</feature>
<name>A0AAD1QWK5_PELCU</name>
<evidence type="ECO:0000256" key="1">
    <source>
        <dbReference type="SAM" id="MobiDB-lite"/>
    </source>
</evidence>
<protein>
    <submittedName>
        <fullName evidence="2">Uncharacterized protein</fullName>
    </submittedName>
</protein>
<keyword evidence="3" id="KW-1185">Reference proteome</keyword>
<dbReference type="EMBL" id="OW240912">
    <property type="protein sequence ID" value="CAH2218884.1"/>
    <property type="molecule type" value="Genomic_DNA"/>
</dbReference>
<accession>A0AAD1QWK5</accession>
<reference evidence="2" key="1">
    <citation type="submission" date="2022-03" db="EMBL/GenBank/DDBJ databases">
        <authorList>
            <person name="Alioto T."/>
            <person name="Alioto T."/>
            <person name="Gomez Garrido J."/>
        </authorList>
    </citation>
    <scope>NUCLEOTIDE SEQUENCE</scope>
</reference>
<evidence type="ECO:0000313" key="3">
    <source>
        <dbReference type="Proteomes" id="UP001295444"/>
    </source>
</evidence>
<sequence>MDDGIITQTPQQTPSDWEAASNARFEAMWEQFWAKLANKHRLPQPLNLGKKPRTPTARQPARAVHHEQPTTGTSIQATHQQQAIAPEGHAPTTAHWSPGKHRGLGNTPARRKSRRDRPQQARRIGTQRWTGLRGSQYQAPTRLLCVLR</sequence>